<accession>A0A8C3VKF4</accession>
<dbReference type="GO" id="GO:0043014">
    <property type="term" value="F:alpha-tubulin binding"/>
    <property type="evidence" value="ECO:0007669"/>
    <property type="project" value="TreeGrafter"/>
</dbReference>
<dbReference type="InterPro" id="IPR025740">
    <property type="entry name" value="FAM110"/>
</dbReference>
<evidence type="ECO:0000256" key="1">
    <source>
        <dbReference type="ARBA" id="ARBA00010576"/>
    </source>
</evidence>
<reference evidence="5" key="2">
    <citation type="submission" date="2025-08" db="UniProtKB">
        <authorList>
            <consortium name="Ensembl"/>
        </authorList>
    </citation>
    <scope>IDENTIFICATION</scope>
</reference>
<reference evidence="5" key="3">
    <citation type="submission" date="2025-09" db="UniProtKB">
        <authorList>
            <consortium name="Ensembl"/>
        </authorList>
    </citation>
    <scope>IDENTIFICATION</scope>
</reference>
<feature type="domain" description="Centrosome-associated FAM110 C-terminal" evidence="3">
    <location>
        <begin position="257"/>
        <end position="363"/>
    </location>
</feature>
<dbReference type="RefSeq" id="XP_032909555.1">
    <property type="nucleotide sequence ID" value="XM_033053664.1"/>
</dbReference>
<feature type="region of interest" description="Disordered" evidence="2">
    <location>
        <begin position="190"/>
        <end position="262"/>
    </location>
</feature>
<dbReference type="AlphaFoldDB" id="A0A8C3VKF4"/>
<dbReference type="InterPro" id="IPR025739">
    <property type="entry name" value="FAM110_N"/>
</dbReference>
<dbReference type="CTD" id="642273"/>
<organism evidence="5 6">
    <name type="scientific">Catharus ustulatus</name>
    <name type="common">Russet-backed thrush</name>
    <name type="synonym">Hylocichla ustulatus</name>
    <dbReference type="NCBI Taxonomy" id="91951"/>
    <lineage>
        <taxon>Eukaryota</taxon>
        <taxon>Metazoa</taxon>
        <taxon>Chordata</taxon>
        <taxon>Craniata</taxon>
        <taxon>Vertebrata</taxon>
        <taxon>Euteleostomi</taxon>
        <taxon>Archelosauria</taxon>
        <taxon>Archosauria</taxon>
        <taxon>Dinosauria</taxon>
        <taxon>Saurischia</taxon>
        <taxon>Theropoda</taxon>
        <taxon>Coelurosauria</taxon>
        <taxon>Aves</taxon>
        <taxon>Neognathae</taxon>
        <taxon>Neoaves</taxon>
        <taxon>Telluraves</taxon>
        <taxon>Australaves</taxon>
        <taxon>Passeriformes</taxon>
        <taxon>Turdidae</taxon>
        <taxon>Catharus</taxon>
    </lineage>
</organism>
<reference evidence="5" key="1">
    <citation type="submission" date="2020-10" db="EMBL/GenBank/DDBJ databases">
        <title>Catharus ustulatus (Swainson's thrush) genome, bCatUst1, primary haplotype v2.</title>
        <authorList>
            <person name="Delmore K."/>
            <person name="Vafadar M."/>
            <person name="Formenti G."/>
            <person name="Chow W."/>
            <person name="Pelan S."/>
            <person name="Howe K."/>
            <person name="Rhie A."/>
            <person name="Mountcastle J."/>
            <person name="Haase B."/>
            <person name="Fedrigo O."/>
            <person name="Jarvis E.D."/>
        </authorList>
    </citation>
    <scope>NUCLEOTIDE SEQUENCE [LARGE SCALE GENOMIC DNA]</scope>
</reference>
<evidence type="ECO:0000313" key="6">
    <source>
        <dbReference type="Proteomes" id="UP000694563"/>
    </source>
</evidence>
<dbReference type="GO" id="GO:0030335">
    <property type="term" value="P:positive regulation of cell migration"/>
    <property type="evidence" value="ECO:0007669"/>
    <property type="project" value="TreeGrafter"/>
</dbReference>
<dbReference type="OrthoDB" id="10028183at2759"/>
<gene>
    <name evidence="5" type="primary">FAM110C</name>
</gene>
<sequence>MPAELSRAVGMHAISDLHSSLPLRLLNKGPEYLRRQLEAGKPGRKSAVERLAADKAKYVKSQQVISSRQEPVIALSSASESSSGTCSVGSTAAGRQRGSGTGAKPPPLGKALSSCRAPLQHGPPIARRSTRRQMRPDSLVIYRQKCELGRGQSQDSPRGSLVRRIFNGSVKEKQLASPELPRVMEDIAATEGSEPLSAKDGDREPLSAKDGDREPSDRGAGQAVPVSTEGAGVCTKEHERPSKLSAPPEEVKEVKRRGLHRSQSDISSRYSKSFADFDTFFKYCGLEQEVIEDLGRENFSVVSDNVSFKIRSISVATSDSEFTRHSGDEGLLEDELTEQVPSSTSVVERNARIIKWLYTCKKATETNKVIQELA</sequence>
<evidence type="ECO:0000259" key="4">
    <source>
        <dbReference type="Pfam" id="PF14161"/>
    </source>
</evidence>
<keyword evidence="6" id="KW-1185">Reference proteome</keyword>
<protein>
    <submittedName>
        <fullName evidence="5">Family with sequence similarity 110 member C</fullName>
    </submittedName>
</protein>
<dbReference type="PANTHER" id="PTHR14758:SF5">
    <property type="entry name" value="PROTEIN FAM110C"/>
    <property type="match status" value="1"/>
</dbReference>
<dbReference type="Pfam" id="PF14160">
    <property type="entry name" value="FAM110_C"/>
    <property type="match status" value="1"/>
</dbReference>
<feature type="compositionally biased region" description="Low complexity" evidence="2">
    <location>
        <begin position="76"/>
        <end position="94"/>
    </location>
</feature>
<feature type="compositionally biased region" description="Basic and acidic residues" evidence="2">
    <location>
        <begin position="197"/>
        <end position="217"/>
    </location>
</feature>
<dbReference type="GO" id="GO:0060491">
    <property type="term" value="P:regulation of cell projection assembly"/>
    <property type="evidence" value="ECO:0007669"/>
    <property type="project" value="TreeGrafter"/>
</dbReference>
<comment type="similarity">
    <text evidence="1">Belongs to the FAM110 family.</text>
</comment>
<dbReference type="Pfam" id="PF14161">
    <property type="entry name" value="FAM110_N"/>
    <property type="match status" value="1"/>
</dbReference>
<dbReference type="InterPro" id="IPR025741">
    <property type="entry name" value="FAM110_C"/>
</dbReference>
<evidence type="ECO:0000313" key="5">
    <source>
        <dbReference type="Ensembl" id="ENSCUSP00005029080.1"/>
    </source>
</evidence>
<proteinExistence type="inferred from homology"/>
<dbReference type="Proteomes" id="UP000694563">
    <property type="component" value="Chromosome 3"/>
</dbReference>
<feature type="region of interest" description="Disordered" evidence="2">
    <location>
        <begin position="76"/>
        <end position="137"/>
    </location>
</feature>
<feature type="domain" description="Centrosome-associated FAM110 N-terminal" evidence="4">
    <location>
        <begin position="17"/>
        <end position="72"/>
    </location>
</feature>
<dbReference type="GeneID" id="116993292"/>
<dbReference type="GO" id="GO:0005938">
    <property type="term" value="C:cell cortex"/>
    <property type="evidence" value="ECO:0007669"/>
    <property type="project" value="TreeGrafter"/>
</dbReference>
<evidence type="ECO:0000259" key="3">
    <source>
        <dbReference type="Pfam" id="PF14160"/>
    </source>
</evidence>
<name>A0A8C3VKF4_CATUS</name>
<dbReference type="PANTHER" id="PTHR14758">
    <property type="entry name" value="AGAP005440-PA"/>
    <property type="match status" value="1"/>
</dbReference>
<evidence type="ECO:0000256" key="2">
    <source>
        <dbReference type="SAM" id="MobiDB-lite"/>
    </source>
</evidence>
<dbReference type="Ensembl" id="ENSCUST00005030077.1">
    <property type="protein sequence ID" value="ENSCUSP00005029080.1"/>
    <property type="gene ID" value="ENSCUSG00005017671.1"/>
</dbReference>